<dbReference type="InterPro" id="IPR011650">
    <property type="entry name" value="Peptidase_M20_dimer"/>
</dbReference>
<dbReference type="PANTHER" id="PTHR30575:SF3">
    <property type="entry name" value="PEPTIDASE M20 DIMERISATION DOMAIN-CONTAINING PROTEIN"/>
    <property type="match status" value="1"/>
</dbReference>
<dbReference type="Pfam" id="PF07687">
    <property type="entry name" value="M20_dimer"/>
    <property type="match status" value="1"/>
</dbReference>
<sequence>MDVNQFTESLSTYLQEKRRLFHQTPELGFTEYVTSYRVMEELEALGFTTYVGTDALVPGERYGVPSQVEIDEAEERAREYGVPESFLKQVKGGLTGVVAVLDTGRTGPHTAMRFDIDALPILESDDQHHLPVREGFRSKQEGRMHACGHDGHTTIGLGVARFLHDYQNELNGRYTLLFQPAEEGGRGAKSMVAKGWLDDVDYFLSGHLGIGDQAAGHVAMTSTRFLASAKFDVHYQGKSAHAGVEPNAGKNALLAAASASVNLNAIPRHKDGATRVNVGRLDAGSGRNVIAEEARMEMEIRGETTELNQYMMEQAKRILQASGDMYDVETTIDFMGEALNGVCDQEWLTILPEANKDNPFITNFLDTIELGASEDVTFMMNRVQENGGKATFMIFPSSIPYGHHHPGFDFDEYSLKTAVSTFANTIQYLNNQETM</sequence>
<dbReference type="Gene3D" id="3.40.630.10">
    <property type="entry name" value="Zn peptidases"/>
    <property type="match status" value="2"/>
</dbReference>
<gene>
    <name evidence="2" type="ORF">J2S77_002492</name>
</gene>
<name>A0ABT9VHR4_9BACI</name>
<evidence type="ECO:0000313" key="2">
    <source>
        <dbReference type="EMBL" id="MDQ0160488.1"/>
    </source>
</evidence>
<proteinExistence type="predicted"/>
<evidence type="ECO:0000313" key="3">
    <source>
        <dbReference type="Proteomes" id="UP001224359"/>
    </source>
</evidence>
<dbReference type="EMBL" id="JAUSTQ010000012">
    <property type="protein sequence ID" value="MDQ0160488.1"/>
    <property type="molecule type" value="Genomic_DNA"/>
</dbReference>
<dbReference type="PANTHER" id="PTHR30575">
    <property type="entry name" value="PEPTIDASE M20"/>
    <property type="match status" value="1"/>
</dbReference>
<protein>
    <submittedName>
        <fullName evidence="2">Aminobenzoyl-glutamate utilization protein A</fullName>
    </submittedName>
</protein>
<dbReference type="InterPro" id="IPR017439">
    <property type="entry name" value="Amidohydrolase"/>
</dbReference>
<reference evidence="2 3" key="1">
    <citation type="submission" date="2023-07" db="EMBL/GenBank/DDBJ databases">
        <title>Genomic Encyclopedia of Type Strains, Phase IV (KMG-IV): sequencing the most valuable type-strain genomes for metagenomic binning, comparative biology and taxonomic classification.</title>
        <authorList>
            <person name="Goeker M."/>
        </authorList>
    </citation>
    <scope>NUCLEOTIDE SEQUENCE [LARGE SCALE GENOMIC DNA]</scope>
    <source>
        <strain evidence="2 3">DSM 16460</strain>
    </source>
</reference>
<dbReference type="SUPFAM" id="SSF53187">
    <property type="entry name" value="Zn-dependent exopeptidases"/>
    <property type="match status" value="1"/>
</dbReference>
<keyword evidence="3" id="KW-1185">Reference proteome</keyword>
<dbReference type="PIRSF" id="PIRSF005962">
    <property type="entry name" value="Pept_M20D_amidohydro"/>
    <property type="match status" value="1"/>
</dbReference>
<evidence type="ECO:0000259" key="1">
    <source>
        <dbReference type="Pfam" id="PF07687"/>
    </source>
</evidence>
<dbReference type="Proteomes" id="UP001224359">
    <property type="component" value="Unassembled WGS sequence"/>
</dbReference>
<dbReference type="InterPro" id="IPR002933">
    <property type="entry name" value="Peptidase_M20"/>
</dbReference>
<dbReference type="RefSeq" id="WP_306977763.1">
    <property type="nucleotide sequence ID" value="NZ_JAUSTQ010000012.1"/>
</dbReference>
<dbReference type="InterPro" id="IPR036264">
    <property type="entry name" value="Bact_exopeptidase_dim_dom"/>
</dbReference>
<feature type="domain" description="Peptidase M20 dimerisation" evidence="1">
    <location>
        <begin position="228"/>
        <end position="321"/>
    </location>
</feature>
<organism evidence="2 3">
    <name type="scientific">Alkalibacillus salilacus</name>
    <dbReference type="NCBI Taxonomy" id="284582"/>
    <lineage>
        <taxon>Bacteria</taxon>
        <taxon>Bacillati</taxon>
        <taxon>Bacillota</taxon>
        <taxon>Bacilli</taxon>
        <taxon>Bacillales</taxon>
        <taxon>Bacillaceae</taxon>
        <taxon>Alkalibacillus</taxon>
    </lineage>
</organism>
<comment type="caution">
    <text evidence="2">The sequence shown here is derived from an EMBL/GenBank/DDBJ whole genome shotgun (WGS) entry which is preliminary data.</text>
</comment>
<dbReference type="Pfam" id="PF01546">
    <property type="entry name" value="Peptidase_M20"/>
    <property type="match status" value="1"/>
</dbReference>
<dbReference type="InterPro" id="IPR052030">
    <property type="entry name" value="Peptidase_M20/M20A_hydrolases"/>
</dbReference>
<dbReference type="NCBIfam" id="TIGR01891">
    <property type="entry name" value="amidohydrolases"/>
    <property type="match status" value="1"/>
</dbReference>
<accession>A0ABT9VHR4</accession>
<dbReference type="SUPFAM" id="SSF55031">
    <property type="entry name" value="Bacterial exopeptidase dimerisation domain"/>
    <property type="match status" value="1"/>
</dbReference>